<reference evidence="1" key="1">
    <citation type="submission" date="2022-10" db="EMBL/GenBank/DDBJ databases">
        <title>Culturing micro-colonial fungi from biological soil crusts in the Mojave desert and describing Neophaeococcomyces mojavensis, and introducing the new genera and species Taxawa tesnikishii.</title>
        <authorList>
            <person name="Kurbessoian T."/>
            <person name="Stajich J.E."/>
        </authorList>
    </citation>
    <scope>NUCLEOTIDE SEQUENCE</scope>
    <source>
        <strain evidence="1">JES_112</strain>
    </source>
</reference>
<sequence length="717" mass="80868">MEKAEDAPNEDNPISPRQQPPGLGKRQSVNNADEVSPRKRQKLSPSTTSPAENQPSRKGRACVACRKLKVKCDAWERGIVGCSRCQRLGIECINARRLRIAVEGEEGGTHPVIQKIERALEEVLQKLQMPALDTFAQASEPEHTQTQKQLASEFQTTRENSREPAEDVKDMAPAPMGSLYEATQLDNLRTRLRHVNPRKRHAKRRMEADLVSQNLLSMDDAEELLDMFKKSLSRYLFNTAIPEDITITSIRESSSILFTAIMLVSAIHIPGKEAIHAICHKQFLELVSTAMFDRFHTLDDIRGLCIAAFWQPDLSWKLSGLCIRMATELNLHHAFYKAFYAPGLTEGERNGYIEKARVWYLLYVLDHHFSIAYGRPPVTAELLPIKEYNVFVNSPSTTLSDRRLISQVSLFVIMSKAYEIFGLEPDRQMPSDDASIMAHMRFTEETRNWRDHWKDALTRDKYVGDYPAKGVLLHHGFSELVLNSLALRGRPLENLELLPLNLRSLASRAIDAAHYILQYTMDETAYREALVGIPLYLHSMIAFAAVFLMKIAHKWHAIGVNIDPETRTKPLIEGMIRTLRDCKAGTNHMVFSMASGFQRLLKQWGKNTANGASSRSLLPRPAQVHRTESGTVLTPSMHSSPDYLLGQNYDPAITSDYYDYPLTAMSGTSTSGWGQDDMLWSVGMGYDLLAPNGFDSLDYSGSYFPLGRQDSLAQQPP</sequence>
<dbReference type="Proteomes" id="UP001172386">
    <property type="component" value="Unassembled WGS sequence"/>
</dbReference>
<evidence type="ECO:0000313" key="1">
    <source>
        <dbReference type="EMBL" id="KAJ9654857.1"/>
    </source>
</evidence>
<name>A0ACC3A3L8_9EURO</name>
<accession>A0ACC3A3L8</accession>
<proteinExistence type="predicted"/>
<keyword evidence="2" id="KW-1185">Reference proteome</keyword>
<organism evidence="1 2">
    <name type="scientific">Neophaeococcomyces mojaviensis</name>
    <dbReference type="NCBI Taxonomy" id="3383035"/>
    <lineage>
        <taxon>Eukaryota</taxon>
        <taxon>Fungi</taxon>
        <taxon>Dikarya</taxon>
        <taxon>Ascomycota</taxon>
        <taxon>Pezizomycotina</taxon>
        <taxon>Eurotiomycetes</taxon>
        <taxon>Chaetothyriomycetidae</taxon>
        <taxon>Chaetothyriales</taxon>
        <taxon>Chaetothyriales incertae sedis</taxon>
        <taxon>Neophaeococcomyces</taxon>
    </lineage>
</organism>
<dbReference type="EMBL" id="JAPDRQ010000110">
    <property type="protein sequence ID" value="KAJ9654857.1"/>
    <property type="molecule type" value="Genomic_DNA"/>
</dbReference>
<evidence type="ECO:0000313" key="2">
    <source>
        <dbReference type="Proteomes" id="UP001172386"/>
    </source>
</evidence>
<gene>
    <name evidence="1" type="ORF">H2198_006130</name>
</gene>
<protein>
    <submittedName>
        <fullName evidence="1">Uncharacterized protein</fullName>
    </submittedName>
</protein>
<comment type="caution">
    <text evidence="1">The sequence shown here is derived from an EMBL/GenBank/DDBJ whole genome shotgun (WGS) entry which is preliminary data.</text>
</comment>